<dbReference type="RefSeq" id="WP_208046981.1">
    <property type="nucleotide sequence ID" value="NZ_JAGDYL010000039.1"/>
</dbReference>
<dbReference type="EMBL" id="JAGDYL010000039">
    <property type="protein sequence ID" value="MBO1806528.1"/>
    <property type="molecule type" value="Genomic_DNA"/>
</dbReference>
<evidence type="ECO:0000313" key="1">
    <source>
        <dbReference type="EMBL" id="MBO1806528.1"/>
    </source>
</evidence>
<dbReference type="AlphaFoldDB" id="A0A939RZA4"/>
<accession>A0A939RZA4</accession>
<proteinExistence type="predicted"/>
<evidence type="ECO:0000313" key="2">
    <source>
        <dbReference type="Proteomes" id="UP000664398"/>
    </source>
</evidence>
<gene>
    <name evidence="1" type="ORF">J4H91_14575</name>
</gene>
<reference evidence="1" key="1">
    <citation type="submission" date="2021-03" db="EMBL/GenBank/DDBJ databases">
        <title>Leucobacter chromiisoli sp. nov., isolated from chromium-containing soil of chemical plant.</title>
        <authorList>
            <person name="Xu Z."/>
        </authorList>
    </citation>
    <scope>NUCLEOTIDE SEQUENCE</scope>
    <source>
        <strain evidence="1">A2</strain>
    </source>
</reference>
<keyword evidence="2" id="KW-1185">Reference proteome</keyword>
<organism evidence="1 2">
    <name type="scientific">Leucobacter ruminantium</name>
    <dbReference type="NCBI Taxonomy" id="1289170"/>
    <lineage>
        <taxon>Bacteria</taxon>
        <taxon>Bacillati</taxon>
        <taxon>Actinomycetota</taxon>
        <taxon>Actinomycetes</taxon>
        <taxon>Micrococcales</taxon>
        <taxon>Microbacteriaceae</taxon>
        <taxon>Leucobacter</taxon>
    </lineage>
</organism>
<protein>
    <submittedName>
        <fullName evidence="1">Uncharacterized protein</fullName>
    </submittedName>
</protein>
<comment type="caution">
    <text evidence="1">The sequence shown here is derived from an EMBL/GenBank/DDBJ whole genome shotgun (WGS) entry which is preliminary data.</text>
</comment>
<name>A0A939RZA4_9MICO</name>
<sequence>MKGIAPYGYDDSKLVEIAAGFGVDAASWAAAQEGWAARIQADRGVGRRFNEIYSAV</sequence>
<dbReference type="Proteomes" id="UP000664398">
    <property type="component" value="Unassembled WGS sequence"/>
</dbReference>